<dbReference type="GO" id="GO:0005886">
    <property type="term" value="C:plasma membrane"/>
    <property type="evidence" value="ECO:0007669"/>
    <property type="project" value="TreeGrafter"/>
</dbReference>
<dbReference type="Gene3D" id="1.20.1250.20">
    <property type="entry name" value="MFS general substrate transporter like domains"/>
    <property type="match status" value="1"/>
</dbReference>
<sequence>MYDWSSSRTVIPSIFGILGLIAFGFHIKFCRTYSRCDPLLRPSLFTSVTALSAYFATIIHDTIVGLSPVSAGVAVLPFTGTVAPAAVMVGLLIAKTGAYRPFIWAGWVLVLLGMGLMMLFERDTETFRWVLMYLTGGLGLGILYSAQAFAAQAAASNSDLPFAASLYSFCQSLGQALELPSEVSLSRTSFANR</sequence>
<reference evidence="6" key="1">
    <citation type="submission" date="2020-01" db="EMBL/GenBank/DDBJ databases">
        <title>Identification and distribution of gene clusters putatively required for synthesis of sphingolipid metabolism inhibitors in phylogenetically diverse species of the filamentous fungus Fusarium.</title>
        <authorList>
            <person name="Kim H.-S."/>
            <person name="Busman M."/>
            <person name="Brown D.W."/>
            <person name="Divon H."/>
            <person name="Uhlig S."/>
            <person name="Proctor R.H."/>
        </authorList>
    </citation>
    <scope>NUCLEOTIDE SEQUENCE</scope>
    <source>
        <strain evidence="6">NRRL 53441</strain>
    </source>
</reference>
<dbReference type="OrthoDB" id="2351791at2759"/>
<comment type="caution">
    <text evidence="6">The sequence shown here is derived from an EMBL/GenBank/DDBJ whole genome shotgun (WGS) entry which is preliminary data.</text>
</comment>
<evidence type="ECO:0000256" key="5">
    <source>
        <dbReference type="SAM" id="Phobius"/>
    </source>
</evidence>
<keyword evidence="2 5" id="KW-0812">Transmembrane</keyword>
<evidence type="ECO:0000313" key="6">
    <source>
        <dbReference type="EMBL" id="KAF4455135.1"/>
    </source>
</evidence>
<feature type="transmembrane region" description="Helical" evidence="5">
    <location>
        <begin position="126"/>
        <end position="146"/>
    </location>
</feature>
<proteinExistence type="predicted"/>
<dbReference type="GO" id="GO:0022857">
    <property type="term" value="F:transmembrane transporter activity"/>
    <property type="evidence" value="ECO:0007669"/>
    <property type="project" value="TreeGrafter"/>
</dbReference>
<comment type="subcellular location">
    <subcellularLocation>
        <location evidence="1">Membrane</location>
        <topology evidence="1">Multi-pass membrane protein</topology>
    </subcellularLocation>
</comment>
<dbReference type="InterPro" id="IPR036259">
    <property type="entry name" value="MFS_trans_sf"/>
</dbReference>
<evidence type="ECO:0000256" key="4">
    <source>
        <dbReference type="ARBA" id="ARBA00023136"/>
    </source>
</evidence>
<evidence type="ECO:0000256" key="1">
    <source>
        <dbReference type="ARBA" id="ARBA00004141"/>
    </source>
</evidence>
<keyword evidence="3 5" id="KW-1133">Transmembrane helix</keyword>
<evidence type="ECO:0000313" key="7">
    <source>
        <dbReference type="Proteomes" id="UP000605986"/>
    </source>
</evidence>
<evidence type="ECO:0000256" key="2">
    <source>
        <dbReference type="ARBA" id="ARBA00022692"/>
    </source>
</evidence>
<dbReference type="PANTHER" id="PTHR23501">
    <property type="entry name" value="MAJOR FACILITATOR SUPERFAMILY"/>
    <property type="match status" value="1"/>
</dbReference>
<feature type="transmembrane region" description="Helical" evidence="5">
    <location>
        <begin position="101"/>
        <end position="120"/>
    </location>
</feature>
<keyword evidence="4 5" id="KW-0472">Membrane</keyword>
<gene>
    <name evidence="6" type="ORF">F53441_2455</name>
</gene>
<organism evidence="6 7">
    <name type="scientific">Fusarium austroafricanum</name>
    <dbReference type="NCBI Taxonomy" id="2364996"/>
    <lineage>
        <taxon>Eukaryota</taxon>
        <taxon>Fungi</taxon>
        <taxon>Dikarya</taxon>
        <taxon>Ascomycota</taxon>
        <taxon>Pezizomycotina</taxon>
        <taxon>Sordariomycetes</taxon>
        <taxon>Hypocreomycetidae</taxon>
        <taxon>Hypocreales</taxon>
        <taxon>Nectriaceae</taxon>
        <taxon>Fusarium</taxon>
        <taxon>Fusarium concolor species complex</taxon>
    </lineage>
</organism>
<feature type="transmembrane region" description="Helical" evidence="5">
    <location>
        <begin position="6"/>
        <end position="27"/>
    </location>
</feature>
<feature type="transmembrane region" description="Helical" evidence="5">
    <location>
        <begin position="71"/>
        <end position="94"/>
    </location>
</feature>
<dbReference type="AlphaFoldDB" id="A0A8H4KS12"/>
<dbReference type="Proteomes" id="UP000605986">
    <property type="component" value="Unassembled WGS sequence"/>
</dbReference>
<dbReference type="PANTHER" id="PTHR23501:SF59">
    <property type="entry name" value="MAJOR FACILITATOR SUPERFAMILY (MFS) PROFILE DOMAIN-CONTAINING PROTEIN-RELATED"/>
    <property type="match status" value="1"/>
</dbReference>
<dbReference type="SUPFAM" id="SSF103473">
    <property type="entry name" value="MFS general substrate transporter"/>
    <property type="match status" value="1"/>
</dbReference>
<name>A0A8H4KS12_9HYPO</name>
<keyword evidence="7" id="KW-1185">Reference proteome</keyword>
<dbReference type="EMBL" id="JAADJG010000104">
    <property type="protein sequence ID" value="KAF4455135.1"/>
    <property type="molecule type" value="Genomic_DNA"/>
</dbReference>
<accession>A0A8H4KS12</accession>
<evidence type="ECO:0000256" key="3">
    <source>
        <dbReference type="ARBA" id="ARBA00022989"/>
    </source>
</evidence>
<feature type="transmembrane region" description="Helical" evidence="5">
    <location>
        <begin position="39"/>
        <end position="59"/>
    </location>
</feature>
<protein>
    <submittedName>
        <fullName evidence="6">Uncharacterized protein</fullName>
    </submittedName>
</protein>